<dbReference type="AlphaFoldDB" id="A0A1I8AKJ9"/>
<organism evidence="2 3">
    <name type="scientific">Steinernema glaseri</name>
    <dbReference type="NCBI Taxonomy" id="37863"/>
    <lineage>
        <taxon>Eukaryota</taxon>
        <taxon>Metazoa</taxon>
        <taxon>Ecdysozoa</taxon>
        <taxon>Nematoda</taxon>
        <taxon>Chromadorea</taxon>
        <taxon>Rhabditida</taxon>
        <taxon>Tylenchina</taxon>
        <taxon>Panagrolaimomorpha</taxon>
        <taxon>Strongyloidoidea</taxon>
        <taxon>Steinernematidae</taxon>
        <taxon>Steinernema</taxon>
    </lineage>
</organism>
<evidence type="ECO:0000313" key="2">
    <source>
        <dbReference type="Proteomes" id="UP000095287"/>
    </source>
</evidence>
<dbReference type="Proteomes" id="UP000095287">
    <property type="component" value="Unplaced"/>
</dbReference>
<protein>
    <submittedName>
        <fullName evidence="3">Uncharacterized protein</fullName>
    </submittedName>
</protein>
<feature type="region of interest" description="Disordered" evidence="1">
    <location>
        <begin position="66"/>
        <end position="92"/>
    </location>
</feature>
<evidence type="ECO:0000313" key="3">
    <source>
        <dbReference type="WBParaSite" id="L893_g6736.t1"/>
    </source>
</evidence>
<accession>A0A1I8AKJ9</accession>
<sequence length="92" mass="10146">MFRTVCRETCSPQLELHITWIPTSYTRLYGAASPEIEVARSSTGATSEPKEAMVTDVNMRIVDLEGNHGRRTMATGKKRGGSEQGTRMSPSK</sequence>
<reference evidence="3" key="1">
    <citation type="submission" date="2016-11" db="UniProtKB">
        <authorList>
            <consortium name="WormBaseParasite"/>
        </authorList>
    </citation>
    <scope>IDENTIFICATION</scope>
</reference>
<dbReference type="WBParaSite" id="L893_g6736.t1">
    <property type="protein sequence ID" value="L893_g6736.t1"/>
    <property type="gene ID" value="L893_g6736"/>
</dbReference>
<name>A0A1I8AKJ9_9BILA</name>
<proteinExistence type="predicted"/>
<keyword evidence="2" id="KW-1185">Reference proteome</keyword>
<evidence type="ECO:0000256" key="1">
    <source>
        <dbReference type="SAM" id="MobiDB-lite"/>
    </source>
</evidence>